<dbReference type="AlphaFoldDB" id="A0A1T4LIJ9"/>
<dbReference type="STRING" id="1122188.SAMN02745674_00032"/>
<evidence type="ECO:0000256" key="1">
    <source>
        <dbReference type="SAM" id="MobiDB-lite"/>
    </source>
</evidence>
<sequence>MITPPQNQNGQAGTQQGSASGARAGTTGNGNDEQRLKDSAKHLGEQARDEGKQRVEEARGTAAGKVDTLADSVKAAASQLSENDIGHLSEYVSDLAENMSRLSTSLREKSGDEMLRDVTRLARENPALFITGSLAIGFGLSRFARASGRHDHSSDSETGRDTARTSGSYDAGTTYGTTGTTTGSGSDLAGTTGVTGTTASTDSSYTTRGGTH</sequence>
<dbReference type="Proteomes" id="UP000190061">
    <property type="component" value="Unassembled WGS sequence"/>
</dbReference>
<feature type="region of interest" description="Disordered" evidence="1">
    <location>
        <begin position="1"/>
        <end position="64"/>
    </location>
</feature>
<evidence type="ECO:0000313" key="3">
    <source>
        <dbReference type="Proteomes" id="UP000190061"/>
    </source>
</evidence>
<feature type="compositionally biased region" description="Low complexity" evidence="1">
    <location>
        <begin position="165"/>
        <end position="204"/>
    </location>
</feature>
<dbReference type="OrthoDB" id="7006627at2"/>
<feature type="compositionally biased region" description="Low complexity" evidence="1">
    <location>
        <begin position="1"/>
        <end position="31"/>
    </location>
</feature>
<gene>
    <name evidence="2" type="ORF">SAMN02745674_00032</name>
</gene>
<organism evidence="2 3">
    <name type="scientific">Lysobacter spongiicola DSM 21749</name>
    <dbReference type="NCBI Taxonomy" id="1122188"/>
    <lineage>
        <taxon>Bacteria</taxon>
        <taxon>Pseudomonadati</taxon>
        <taxon>Pseudomonadota</taxon>
        <taxon>Gammaproteobacteria</taxon>
        <taxon>Lysobacterales</taxon>
        <taxon>Lysobacteraceae</taxon>
        <taxon>Novilysobacter</taxon>
    </lineage>
</organism>
<feature type="compositionally biased region" description="Basic and acidic residues" evidence="1">
    <location>
        <begin position="32"/>
        <end position="59"/>
    </location>
</feature>
<dbReference type="RefSeq" id="WP_143814068.1">
    <property type="nucleotide sequence ID" value="NZ_FUXP01000001.1"/>
</dbReference>
<proteinExistence type="predicted"/>
<name>A0A1T4LIJ9_9GAMM</name>
<evidence type="ECO:0000313" key="2">
    <source>
        <dbReference type="EMBL" id="SJZ54565.1"/>
    </source>
</evidence>
<feature type="compositionally biased region" description="Basic and acidic residues" evidence="1">
    <location>
        <begin position="148"/>
        <end position="163"/>
    </location>
</feature>
<accession>A0A1T4LIJ9</accession>
<dbReference type="EMBL" id="FUXP01000001">
    <property type="protein sequence ID" value="SJZ54565.1"/>
    <property type="molecule type" value="Genomic_DNA"/>
</dbReference>
<feature type="region of interest" description="Disordered" evidence="1">
    <location>
        <begin position="148"/>
        <end position="212"/>
    </location>
</feature>
<protein>
    <submittedName>
        <fullName evidence="2">Uncharacterized protein</fullName>
    </submittedName>
</protein>
<keyword evidence="3" id="KW-1185">Reference proteome</keyword>
<reference evidence="2 3" key="1">
    <citation type="submission" date="2017-02" db="EMBL/GenBank/DDBJ databases">
        <authorList>
            <person name="Peterson S.W."/>
        </authorList>
    </citation>
    <scope>NUCLEOTIDE SEQUENCE [LARGE SCALE GENOMIC DNA]</scope>
    <source>
        <strain evidence="2 3">DSM 21749</strain>
    </source>
</reference>